<dbReference type="PaxDb" id="121845-A0A1S3DLT0"/>
<gene>
    <name evidence="2" type="primary">LOC103521131</name>
</gene>
<name>A0A1S3DLT0_DIACI</name>
<dbReference type="AlphaFoldDB" id="A0A1S3DLT0"/>
<dbReference type="OMA" id="NEVANDM"/>
<keyword evidence="1" id="KW-1185">Reference proteome</keyword>
<dbReference type="GeneID" id="103521131"/>
<evidence type="ECO:0000313" key="2">
    <source>
        <dbReference type="RefSeq" id="XP_008484460.1"/>
    </source>
</evidence>
<reference evidence="2" key="1">
    <citation type="submission" date="2025-08" db="UniProtKB">
        <authorList>
            <consortium name="RefSeq"/>
        </authorList>
    </citation>
    <scope>IDENTIFICATION</scope>
</reference>
<sequence length="459" mass="51816">MTRITESTESIASINVDQSVGTSVIIGPPNSNESLNALMTDLQVFFAKLYANPQIPRNTIQDFSVEFRQFFDNYNDMFSQLVETKNVTFHETLKNFSSKLSDFSSDYKRLEHFESVGSLVLPAEVVIGSRLEYTHNKGLVHVNCTMQVIPLKFVLTKFFSIPNVLEDCVEYLSHLYCTGDYKENIVQGLVWRKMQNNFDKRDDVLNFPLILYFDDFETNNPLGSHNSIQKLGAVYVSVPILPRKYFSQLTNIFLLGLFHSADRTNFGNSVTFGKIIDELNGLSHSGIPAFLDGKSMTLKFHVAAVSGDNLGLNGILGFVESFVAQHCCRICRVNKAQMQSMCQENAIYLRNNDNYTDDLSLSDPSQTGIKEKCAFLALRGFDMFENVTVDVLHDFLEGTCRYVMDFLVNYLVLDQRILMFSVLVARITNFNYGPDKSSKPVNAIVCIGSKLRVKTSASE</sequence>
<protein>
    <submittedName>
        <fullName evidence="2">Uncharacterized protein LOC103521131</fullName>
    </submittedName>
</protein>
<dbReference type="KEGG" id="dci:103521131"/>
<organism evidence="1 2">
    <name type="scientific">Diaphorina citri</name>
    <name type="common">Asian citrus psyllid</name>
    <dbReference type="NCBI Taxonomy" id="121845"/>
    <lineage>
        <taxon>Eukaryota</taxon>
        <taxon>Metazoa</taxon>
        <taxon>Ecdysozoa</taxon>
        <taxon>Arthropoda</taxon>
        <taxon>Hexapoda</taxon>
        <taxon>Insecta</taxon>
        <taxon>Pterygota</taxon>
        <taxon>Neoptera</taxon>
        <taxon>Paraneoptera</taxon>
        <taxon>Hemiptera</taxon>
        <taxon>Sternorrhyncha</taxon>
        <taxon>Psylloidea</taxon>
        <taxon>Psyllidae</taxon>
        <taxon>Diaphorininae</taxon>
        <taxon>Diaphorina</taxon>
    </lineage>
</organism>
<dbReference type="Proteomes" id="UP000079169">
    <property type="component" value="Unplaced"/>
</dbReference>
<dbReference type="RefSeq" id="XP_008484460.1">
    <property type="nucleotide sequence ID" value="XM_008486238.1"/>
</dbReference>
<evidence type="ECO:0000313" key="1">
    <source>
        <dbReference type="Proteomes" id="UP000079169"/>
    </source>
</evidence>
<proteinExistence type="predicted"/>
<feature type="non-terminal residue" evidence="2">
    <location>
        <position position="459"/>
    </location>
</feature>
<accession>A0A1S3DLT0</accession>